<evidence type="ECO:0000259" key="1">
    <source>
        <dbReference type="PROSITE" id="PS51186"/>
    </source>
</evidence>
<dbReference type="Gene3D" id="3.40.630.30">
    <property type="match status" value="1"/>
</dbReference>
<dbReference type="Pfam" id="PF13302">
    <property type="entry name" value="Acetyltransf_3"/>
    <property type="match status" value="1"/>
</dbReference>
<dbReference type="GeneID" id="14405351"/>
<dbReference type="RefSeq" id="WP_015319647.1">
    <property type="nucleotide sequence ID" value="NC_019974.1"/>
</dbReference>
<keyword evidence="3" id="KW-1185">Reference proteome</keyword>
<dbReference type="GO" id="GO:0005840">
    <property type="term" value="C:ribosome"/>
    <property type="evidence" value="ECO:0007669"/>
    <property type="project" value="UniProtKB-KW"/>
</dbReference>
<dbReference type="PANTHER" id="PTHR43441">
    <property type="entry name" value="RIBOSOMAL-PROTEIN-SERINE ACETYLTRANSFERASE"/>
    <property type="match status" value="1"/>
</dbReference>
<evidence type="ECO:0000313" key="2">
    <source>
        <dbReference type="EMBL" id="AGB36191.1"/>
    </source>
</evidence>
<dbReference type="GO" id="GO:0005737">
    <property type="term" value="C:cytoplasm"/>
    <property type="evidence" value="ECO:0007669"/>
    <property type="project" value="TreeGrafter"/>
</dbReference>
<accession>L0JTV9</accession>
<feature type="domain" description="N-acetyltransferase" evidence="1">
    <location>
        <begin position="12"/>
        <end position="168"/>
    </location>
</feature>
<keyword evidence="2" id="KW-0808">Transferase</keyword>
<dbReference type="AlphaFoldDB" id="L0JTV9"/>
<proteinExistence type="predicted"/>
<sequence length="175" mass="19604">MPGPAFLTGDDVTLRTIEEEDLEFLQTQVNDPEIRRPIGRSTPLNADQERAFYEDVVCSDDTIHLLVVVDATPVGTIGLESIDWQSAGAELGYWIAPAHQRRGYGSEAVELIVGHGFDQLGLHRLAARVYGFNDGSKRLLESVGFSEEGVHRDAAFVDGEYRDTHWYGLLEEEWR</sequence>
<dbReference type="InterPro" id="IPR000182">
    <property type="entry name" value="GNAT_dom"/>
</dbReference>
<dbReference type="Proteomes" id="UP000010878">
    <property type="component" value="Chromosome"/>
</dbReference>
<dbReference type="PANTHER" id="PTHR43441:SF11">
    <property type="entry name" value="RIBOSOMAL-PROTEIN-SERINE ACETYLTRANSFERASE"/>
    <property type="match status" value="1"/>
</dbReference>
<dbReference type="CDD" id="cd04301">
    <property type="entry name" value="NAT_SF"/>
    <property type="match status" value="1"/>
</dbReference>
<evidence type="ECO:0000313" key="3">
    <source>
        <dbReference type="Proteomes" id="UP000010878"/>
    </source>
</evidence>
<dbReference type="KEGG" id="nou:Natoc_0323"/>
<dbReference type="STRING" id="694430.Natoc_0323"/>
<dbReference type="PROSITE" id="PS51186">
    <property type="entry name" value="GNAT"/>
    <property type="match status" value="1"/>
</dbReference>
<keyword evidence="2" id="KW-0687">Ribonucleoprotein</keyword>
<dbReference type="eggNOG" id="arCOG00842">
    <property type="taxonomic scope" value="Archaea"/>
</dbReference>
<protein>
    <submittedName>
        <fullName evidence="2">Acetyltransferase, ribosomal protein N-acetylase</fullName>
    </submittedName>
</protein>
<dbReference type="SUPFAM" id="SSF55729">
    <property type="entry name" value="Acyl-CoA N-acyltransferases (Nat)"/>
    <property type="match status" value="1"/>
</dbReference>
<dbReference type="GO" id="GO:0008999">
    <property type="term" value="F:protein-N-terminal-alanine acetyltransferase activity"/>
    <property type="evidence" value="ECO:0007669"/>
    <property type="project" value="TreeGrafter"/>
</dbReference>
<dbReference type="InterPro" id="IPR051908">
    <property type="entry name" value="Ribosomal_N-acetyltransferase"/>
</dbReference>
<organism evidence="2 3">
    <name type="scientific">Natronococcus occultus SP4</name>
    <dbReference type="NCBI Taxonomy" id="694430"/>
    <lineage>
        <taxon>Archaea</taxon>
        <taxon>Methanobacteriati</taxon>
        <taxon>Methanobacteriota</taxon>
        <taxon>Stenosarchaea group</taxon>
        <taxon>Halobacteria</taxon>
        <taxon>Halobacteriales</taxon>
        <taxon>Natrialbaceae</taxon>
        <taxon>Natronococcus</taxon>
    </lineage>
</organism>
<keyword evidence="2" id="KW-0689">Ribosomal protein</keyword>
<dbReference type="EMBL" id="CP003929">
    <property type="protein sequence ID" value="AGB36191.1"/>
    <property type="molecule type" value="Genomic_DNA"/>
</dbReference>
<reference evidence="2 3" key="1">
    <citation type="submission" date="2012-11" db="EMBL/GenBank/DDBJ databases">
        <title>FINISHED of Natronococcus occultus SP4, DSM 3396.</title>
        <authorList>
            <consortium name="DOE Joint Genome Institute"/>
            <person name="Eisen J."/>
            <person name="Huntemann M."/>
            <person name="Wei C.-L."/>
            <person name="Han J."/>
            <person name="Detter J.C."/>
            <person name="Han C."/>
            <person name="Tapia R."/>
            <person name="Chen A."/>
            <person name="Kyrpides N."/>
            <person name="Mavromatis K."/>
            <person name="Markowitz V."/>
            <person name="Szeto E."/>
            <person name="Ivanova N."/>
            <person name="Mikhailova N."/>
            <person name="Ovchinnikova G."/>
            <person name="Pagani I."/>
            <person name="Pati A."/>
            <person name="Goodwin L."/>
            <person name="Nordberg H.P."/>
            <person name="Cantor M.N."/>
            <person name="Hua S.X."/>
            <person name="Woyke T."/>
            <person name="Eisen J."/>
            <person name="Klenk H.-P."/>
            <person name="Klenk H.-P."/>
        </authorList>
    </citation>
    <scope>NUCLEOTIDE SEQUENCE [LARGE SCALE GENOMIC DNA]</scope>
    <source>
        <strain evidence="2 3">SP4</strain>
    </source>
</reference>
<dbReference type="GO" id="GO:1990189">
    <property type="term" value="F:protein N-terminal-serine acetyltransferase activity"/>
    <property type="evidence" value="ECO:0007669"/>
    <property type="project" value="TreeGrafter"/>
</dbReference>
<dbReference type="InterPro" id="IPR016181">
    <property type="entry name" value="Acyl_CoA_acyltransferase"/>
</dbReference>
<name>L0JTV9_9EURY</name>
<dbReference type="HOGENOM" id="CLU_013985_3_2_2"/>
<gene>
    <name evidence="2" type="ORF">Natoc_0323</name>
</gene>
<dbReference type="OrthoDB" id="120213at2157"/>